<name>A0ABS6V0D4_9PSEU</name>
<comment type="caution">
    <text evidence="3">The sequence shown here is derived from an EMBL/GenBank/DDBJ whole genome shotgun (WGS) entry which is preliminary data.</text>
</comment>
<evidence type="ECO:0000256" key="1">
    <source>
        <dbReference type="SAM" id="MobiDB-lite"/>
    </source>
</evidence>
<keyword evidence="4" id="KW-1185">Reference proteome</keyword>
<feature type="region of interest" description="Disordered" evidence="1">
    <location>
        <begin position="38"/>
        <end position="63"/>
    </location>
</feature>
<dbReference type="Pfam" id="PF04205">
    <property type="entry name" value="FMN_bind"/>
    <property type="match status" value="1"/>
</dbReference>
<sequence>MRRVSAWFLSTIAIVTLLFGYRTSTSGPDLAVAVAAAPSTTSPSPTSPSPASPSATSSGTVTGSVAQTRWGPVQVQLTVADGVITAVDVVQYPQGNDKDQRINARALPVLVQETLGAQSADVDMVSGATVTSEGYLESLQSAIDQAGLA</sequence>
<proteinExistence type="predicted"/>
<accession>A0ABS6V0D4</accession>
<evidence type="ECO:0000259" key="2">
    <source>
        <dbReference type="SMART" id="SM00900"/>
    </source>
</evidence>
<feature type="domain" description="FMN-binding" evidence="2">
    <location>
        <begin position="68"/>
        <end position="146"/>
    </location>
</feature>
<protein>
    <submittedName>
        <fullName evidence="3">FMN-binding protein</fullName>
    </submittedName>
</protein>
<dbReference type="Proteomes" id="UP000694287">
    <property type="component" value="Unassembled WGS sequence"/>
</dbReference>
<dbReference type="EMBL" id="JADQDK010000001">
    <property type="protein sequence ID" value="MBW0137696.1"/>
    <property type="molecule type" value="Genomic_DNA"/>
</dbReference>
<dbReference type="RefSeq" id="WP_218616628.1">
    <property type="nucleotide sequence ID" value="NZ_JADQDK010000001.1"/>
</dbReference>
<organism evidence="3 4">
    <name type="scientific">Pseudonocardia abyssalis</name>
    <dbReference type="NCBI Taxonomy" id="2792008"/>
    <lineage>
        <taxon>Bacteria</taxon>
        <taxon>Bacillati</taxon>
        <taxon>Actinomycetota</taxon>
        <taxon>Actinomycetes</taxon>
        <taxon>Pseudonocardiales</taxon>
        <taxon>Pseudonocardiaceae</taxon>
        <taxon>Pseudonocardia</taxon>
    </lineage>
</organism>
<reference evidence="3 4" key="1">
    <citation type="submission" date="2020-11" db="EMBL/GenBank/DDBJ databases">
        <title>Pseudonocardia abyssalis sp. nov. and Pseudonocardia oceani sp. nov., description and phylogenomic analysis of two novel actinomycetes isolated from the deep Southern Ocean.</title>
        <authorList>
            <person name="Parra J."/>
        </authorList>
    </citation>
    <scope>NUCLEOTIDE SEQUENCE [LARGE SCALE GENOMIC DNA]</scope>
    <source>
        <strain evidence="3 4">KRD-168</strain>
    </source>
</reference>
<dbReference type="InterPro" id="IPR007329">
    <property type="entry name" value="FMN-bd"/>
</dbReference>
<evidence type="ECO:0000313" key="4">
    <source>
        <dbReference type="Proteomes" id="UP000694287"/>
    </source>
</evidence>
<gene>
    <name evidence="3" type="ORF">I4I81_26040</name>
</gene>
<evidence type="ECO:0000313" key="3">
    <source>
        <dbReference type="EMBL" id="MBW0137696.1"/>
    </source>
</evidence>
<feature type="compositionally biased region" description="Low complexity" evidence="1">
    <location>
        <begin position="52"/>
        <end position="63"/>
    </location>
</feature>
<dbReference type="SMART" id="SM00900">
    <property type="entry name" value="FMN_bind"/>
    <property type="match status" value="1"/>
</dbReference>